<dbReference type="OrthoDB" id="10302672at2759"/>
<dbReference type="Proteomes" id="UP000001072">
    <property type="component" value="Unassembled WGS sequence"/>
</dbReference>
<feature type="compositionally biased region" description="Polar residues" evidence="1">
    <location>
        <begin position="474"/>
        <end position="497"/>
    </location>
</feature>
<dbReference type="HOGENOM" id="CLU_026022_0_0_1"/>
<dbReference type="GeneID" id="18935397"/>
<dbReference type="RefSeq" id="XP_007413052.1">
    <property type="nucleotide sequence ID" value="XM_007412990.1"/>
</dbReference>
<dbReference type="VEuPathDB" id="FungiDB:MELLADRAFT_90000"/>
<keyword evidence="3" id="KW-1185">Reference proteome</keyword>
<feature type="compositionally biased region" description="Basic and acidic residues" evidence="1">
    <location>
        <begin position="15"/>
        <end position="27"/>
    </location>
</feature>
<feature type="compositionally biased region" description="Gly residues" evidence="1">
    <location>
        <begin position="544"/>
        <end position="556"/>
    </location>
</feature>
<feature type="compositionally biased region" description="Low complexity" evidence="1">
    <location>
        <begin position="76"/>
        <end position="97"/>
    </location>
</feature>
<name>F4RVD7_MELLP</name>
<feature type="compositionally biased region" description="Polar residues" evidence="1">
    <location>
        <begin position="206"/>
        <end position="242"/>
    </location>
</feature>
<organism evidence="3">
    <name type="scientific">Melampsora larici-populina (strain 98AG31 / pathotype 3-4-7)</name>
    <name type="common">Poplar leaf rust fungus</name>
    <dbReference type="NCBI Taxonomy" id="747676"/>
    <lineage>
        <taxon>Eukaryota</taxon>
        <taxon>Fungi</taxon>
        <taxon>Dikarya</taxon>
        <taxon>Basidiomycota</taxon>
        <taxon>Pucciniomycotina</taxon>
        <taxon>Pucciniomycetes</taxon>
        <taxon>Pucciniales</taxon>
        <taxon>Melampsoraceae</taxon>
        <taxon>Melampsora</taxon>
    </lineage>
</organism>
<sequence>MSSINDKIKTNLEKFNEHVKRTSERLTNRAGSTPLEDRSNVVMPDLPTPDPNAPRQTTSRSRGRGRGKKSAPVNTRSSAAARAAAASLSEANANNLSGIENSGDQTSTTEPTTNTGVNATQEQADGTTQPSQPTGLISRDQVNTGVTQMFGLLFRDQLLTGKFFMSSANRSPARRNTSTGVGLSPPCGFHSWLAANGLTVGPAPNPSTTADDPSNTNTSTRLRSHVNAISSVVTPTNQSDSTPVEPRRRLVGFVDLSKDDDTSKTSTEEPVAEKELKVICDEGGIDSNGLVALSPWFDTKMTALKGYLPLSIFNTQWLHQDLVTQSFRRCTTKEKLEESYVGHDVPVEWKMSFGEWVVAFDLYVAYLRHYTHEDTANKMAIHKQNVLDIMKENVNWPMAFRYDIAIRTSVLTIRKANGNLANPAVRNITIKRQCFRDTERYNDFLPIYAGSNPYATGGPKEHINPITGEPLRNGSFTQHTNLTPRQTQGSNVGQTFGPTHVGKPNARSWAHSNQPLYNGPGAVGYTSHGDDRRNGGCNTRGRGRNGGYFMGSGGGRDTSPPPRWNGDNSRRGEGSNSWRRDDRRNDRRTDKRDFNKGPKPYGGNGKAKLGKVPTAQMRLYTFVLSHRGFLICTCF</sequence>
<dbReference type="AlphaFoldDB" id="F4RVD7"/>
<dbReference type="InParanoid" id="F4RVD7"/>
<evidence type="ECO:0000313" key="2">
    <source>
        <dbReference type="EMBL" id="EGG03605.1"/>
    </source>
</evidence>
<dbReference type="KEGG" id="mlr:MELLADRAFT_90000"/>
<feature type="region of interest" description="Disordered" evidence="1">
    <location>
        <begin position="15"/>
        <end position="137"/>
    </location>
</feature>
<evidence type="ECO:0000256" key="1">
    <source>
        <dbReference type="SAM" id="MobiDB-lite"/>
    </source>
</evidence>
<evidence type="ECO:0000313" key="3">
    <source>
        <dbReference type="Proteomes" id="UP000001072"/>
    </source>
</evidence>
<feature type="compositionally biased region" description="Basic and acidic residues" evidence="1">
    <location>
        <begin position="568"/>
        <end position="596"/>
    </location>
</feature>
<dbReference type="EMBL" id="GL883123">
    <property type="protein sequence ID" value="EGG03605.1"/>
    <property type="molecule type" value="Genomic_DNA"/>
</dbReference>
<feature type="region of interest" description="Disordered" evidence="1">
    <location>
        <begin position="198"/>
        <end position="248"/>
    </location>
</feature>
<protein>
    <submittedName>
        <fullName evidence="2">Uncharacterized protein</fullName>
    </submittedName>
</protein>
<reference evidence="3" key="1">
    <citation type="journal article" date="2011" name="Proc. Natl. Acad. Sci. U.S.A.">
        <title>Obligate biotrophy features unraveled by the genomic analysis of rust fungi.</title>
        <authorList>
            <person name="Duplessis S."/>
            <person name="Cuomo C.A."/>
            <person name="Lin Y.-C."/>
            <person name="Aerts A."/>
            <person name="Tisserant E."/>
            <person name="Veneault-Fourrey C."/>
            <person name="Joly D.L."/>
            <person name="Hacquard S."/>
            <person name="Amselem J."/>
            <person name="Cantarel B.L."/>
            <person name="Chiu R."/>
            <person name="Coutinho P.M."/>
            <person name="Feau N."/>
            <person name="Field M."/>
            <person name="Frey P."/>
            <person name="Gelhaye E."/>
            <person name="Goldberg J."/>
            <person name="Grabherr M.G."/>
            <person name="Kodira C.D."/>
            <person name="Kohler A."/>
            <person name="Kuees U."/>
            <person name="Lindquist E.A."/>
            <person name="Lucas S.M."/>
            <person name="Mago R."/>
            <person name="Mauceli E."/>
            <person name="Morin E."/>
            <person name="Murat C."/>
            <person name="Pangilinan J.L."/>
            <person name="Park R."/>
            <person name="Pearson M."/>
            <person name="Quesneville H."/>
            <person name="Rouhier N."/>
            <person name="Sakthikumar S."/>
            <person name="Salamov A.A."/>
            <person name="Schmutz J."/>
            <person name="Selles B."/>
            <person name="Shapiro H."/>
            <person name="Tanguay P."/>
            <person name="Tuskan G.A."/>
            <person name="Henrissat B."/>
            <person name="Van de Peer Y."/>
            <person name="Rouze P."/>
            <person name="Ellis J.G."/>
            <person name="Dodds P.N."/>
            <person name="Schein J.E."/>
            <person name="Zhong S."/>
            <person name="Hamelin R.C."/>
            <person name="Grigoriev I.V."/>
            <person name="Szabo L.J."/>
            <person name="Martin F."/>
        </authorList>
    </citation>
    <scope>NUCLEOTIDE SEQUENCE [LARGE SCALE GENOMIC DNA]</scope>
    <source>
        <strain evidence="3">98AG31 / pathotype 3-4-7</strain>
    </source>
</reference>
<gene>
    <name evidence="2" type="ORF">MELLADRAFT_90000</name>
</gene>
<accession>F4RVD7</accession>
<proteinExistence type="predicted"/>
<feature type="compositionally biased region" description="Polar residues" evidence="1">
    <location>
        <begin position="98"/>
        <end position="137"/>
    </location>
</feature>
<feature type="region of interest" description="Disordered" evidence="1">
    <location>
        <begin position="471"/>
        <end position="609"/>
    </location>
</feature>